<keyword evidence="2" id="KW-1185">Reference proteome</keyword>
<dbReference type="Proteomes" id="UP000634136">
    <property type="component" value="Unassembled WGS sequence"/>
</dbReference>
<evidence type="ECO:0000313" key="1">
    <source>
        <dbReference type="EMBL" id="KAF7826700.1"/>
    </source>
</evidence>
<accession>A0A834WKJ6</accession>
<dbReference type="AlphaFoldDB" id="A0A834WKJ6"/>
<reference evidence="1" key="1">
    <citation type="submission" date="2020-09" db="EMBL/GenBank/DDBJ databases">
        <title>Genome-Enabled Discovery of Anthraquinone Biosynthesis in Senna tora.</title>
        <authorList>
            <person name="Kang S.-H."/>
            <person name="Pandey R.P."/>
            <person name="Lee C.-M."/>
            <person name="Sim J.-S."/>
            <person name="Jeong J.-T."/>
            <person name="Choi B.-S."/>
            <person name="Jung M."/>
            <person name="Ginzburg D."/>
            <person name="Zhao K."/>
            <person name="Won S.Y."/>
            <person name="Oh T.-J."/>
            <person name="Yu Y."/>
            <person name="Kim N.-H."/>
            <person name="Lee O.R."/>
            <person name="Lee T.-H."/>
            <person name="Bashyal P."/>
            <person name="Kim T.-S."/>
            <person name="Lee W.-H."/>
            <person name="Kawkins C."/>
            <person name="Kim C.-K."/>
            <person name="Kim J.S."/>
            <person name="Ahn B.O."/>
            <person name="Rhee S.Y."/>
            <person name="Sohng J.K."/>
        </authorList>
    </citation>
    <scope>NUCLEOTIDE SEQUENCE</scope>
    <source>
        <tissue evidence="1">Leaf</tissue>
    </source>
</reference>
<sequence>MARKRICIRNTKSECDVEEEVQESAISQMSEGPSARKKRGFTRMTDVWNMPSGSQILVTFNQARLEELMGQCPDNSHGGSGGGILWDKNDIYSQVIGKDGNGYVCSLGFGPTPSMKDSVWKRRKVSQPIELYFPYVKEAQGFTPHQKNVKLRWVIRGTCLGHNELTEYMCKQPFIHSNLCKSNLTIRASSKFIRSLFNGVCFHGNGLSAGVPFEVPFLHPYPPSYVVCYKSTLFPLSIEWPTGSPSSSEKTILDSGSLAKNSKFTSRGAQMPLDLKSDSNRSLAKLSRKGLGLLVIADEVADPFLFTIAVEAIVFVREVKEISEPERR</sequence>
<comment type="caution">
    <text evidence="1">The sequence shown here is derived from an EMBL/GenBank/DDBJ whole genome shotgun (WGS) entry which is preliminary data.</text>
</comment>
<evidence type="ECO:0000313" key="2">
    <source>
        <dbReference type="Proteomes" id="UP000634136"/>
    </source>
</evidence>
<dbReference type="OrthoDB" id="1751708at2759"/>
<protein>
    <submittedName>
        <fullName evidence="1">Uncharacterized protein</fullName>
    </submittedName>
</protein>
<gene>
    <name evidence="1" type="ORF">G2W53_017864</name>
</gene>
<dbReference type="EMBL" id="JAAIUW010000006">
    <property type="protein sequence ID" value="KAF7826700.1"/>
    <property type="molecule type" value="Genomic_DNA"/>
</dbReference>
<name>A0A834WKJ6_9FABA</name>
<proteinExistence type="predicted"/>
<organism evidence="1 2">
    <name type="scientific">Senna tora</name>
    <dbReference type="NCBI Taxonomy" id="362788"/>
    <lineage>
        <taxon>Eukaryota</taxon>
        <taxon>Viridiplantae</taxon>
        <taxon>Streptophyta</taxon>
        <taxon>Embryophyta</taxon>
        <taxon>Tracheophyta</taxon>
        <taxon>Spermatophyta</taxon>
        <taxon>Magnoliopsida</taxon>
        <taxon>eudicotyledons</taxon>
        <taxon>Gunneridae</taxon>
        <taxon>Pentapetalae</taxon>
        <taxon>rosids</taxon>
        <taxon>fabids</taxon>
        <taxon>Fabales</taxon>
        <taxon>Fabaceae</taxon>
        <taxon>Caesalpinioideae</taxon>
        <taxon>Cassia clade</taxon>
        <taxon>Senna</taxon>
    </lineage>
</organism>